<gene>
    <name evidence="1" type="ORF">LCGC14_2705170</name>
</gene>
<evidence type="ECO:0000313" key="1">
    <source>
        <dbReference type="EMBL" id="KKK92212.1"/>
    </source>
</evidence>
<comment type="caution">
    <text evidence="1">The sequence shown here is derived from an EMBL/GenBank/DDBJ whole genome shotgun (WGS) entry which is preliminary data.</text>
</comment>
<proteinExistence type="predicted"/>
<accession>A0A0F8ZEF9</accession>
<name>A0A0F8ZEF9_9ZZZZ</name>
<protein>
    <submittedName>
        <fullName evidence="1">Uncharacterized protein</fullName>
    </submittedName>
</protein>
<dbReference type="EMBL" id="LAZR01048315">
    <property type="protein sequence ID" value="KKK92212.1"/>
    <property type="molecule type" value="Genomic_DNA"/>
</dbReference>
<organism evidence="1">
    <name type="scientific">marine sediment metagenome</name>
    <dbReference type="NCBI Taxonomy" id="412755"/>
    <lineage>
        <taxon>unclassified sequences</taxon>
        <taxon>metagenomes</taxon>
        <taxon>ecological metagenomes</taxon>
    </lineage>
</organism>
<reference evidence="1" key="1">
    <citation type="journal article" date="2015" name="Nature">
        <title>Complex archaea that bridge the gap between prokaryotes and eukaryotes.</title>
        <authorList>
            <person name="Spang A."/>
            <person name="Saw J.H."/>
            <person name="Jorgensen S.L."/>
            <person name="Zaremba-Niedzwiedzka K."/>
            <person name="Martijn J."/>
            <person name="Lind A.E."/>
            <person name="van Eijk R."/>
            <person name="Schleper C."/>
            <person name="Guy L."/>
            <person name="Ettema T.J."/>
        </authorList>
    </citation>
    <scope>NUCLEOTIDE SEQUENCE</scope>
</reference>
<sequence length="78" mass="9406">MKSSNAPRNKKNIDINKKIDELHEFLTINEIAKEGFTSRLYIIKYLYETGKITENVRDRHLGDNWYYWKSASKWKKPK</sequence>
<dbReference type="AlphaFoldDB" id="A0A0F8ZEF9"/>